<keyword evidence="2" id="KW-0720">Serine protease</keyword>
<dbReference type="Gene3D" id="3.40.50.1820">
    <property type="entry name" value="alpha/beta hydrolase"/>
    <property type="match status" value="1"/>
</dbReference>
<feature type="domain" description="Peptidase S9 prolyl oligopeptidase catalytic" evidence="4">
    <location>
        <begin position="468"/>
        <end position="675"/>
    </location>
</feature>
<evidence type="ECO:0000256" key="2">
    <source>
        <dbReference type="ARBA" id="ARBA00022825"/>
    </source>
</evidence>
<feature type="signal peptide" evidence="3">
    <location>
        <begin position="1"/>
        <end position="22"/>
    </location>
</feature>
<feature type="chain" id="PRO_5011480708" evidence="3">
    <location>
        <begin position="23"/>
        <end position="677"/>
    </location>
</feature>
<keyword evidence="1" id="KW-0378">Hydrolase</keyword>
<dbReference type="Gene3D" id="2.120.10.30">
    <property type="entry name" value="TolB, C-terminal domain"/>
    <property type="match status" value="2"/>
</dbReference>
<dbReference type="InterPro" id="IPR029058">
    <property type="entry name" value="AB_hydrolase_fold"/>
</dbReference>
<dbReference type="OrthoDB" id="9812921at2"/>
<dbReference type="InterPro" id="IPR001375">
    <property type="entry name" value="Peptidase_S9_cat"/>
</dbReference>
<dbReference type="InterPro" id="IPR011042">
    <property type="entry name" value="6-blade_b-propeller_TolB-like"/>
</dbReference>
<evidence type="ECO:0000259" key="5">
    <source>
        <dbReference type="Pfam" id="PF00930"/>
    </source>
</evidence>
<dbReference type="Pfam" id="PF00326">
    <property type="entry name" value="Peptidase_S9"/>
    <property type="match status" value="1"/>
</dbReference>
<dbReference type="GO" id="GO:0006508">
    <property type="term" value="P:proteolysis"/>
    <property type="evidence" value="ECO:0007669"/>
    <property type="project" value="InterPro"/>
</dbReference>
<dbReference type="InterPro" id="IPR011659">
    <property type="entry name" value="WD40"/>
</dbReference>
<keyword evidence="3" id="KW-0732">Signal</keyword>
<accession>A0A1I0ALX8</accession>
<evidence type="ECO:0000259" key="4">
    <source>
        <dbReference type="Pfam" id="PF00326"/>
    </source>
</evidence>
<dbReference type="GO" id="GO:0004252">
    <property type="term" value="F:serine-type endopeptidase activity"/>
    <property type="evidence" value="ECO:0007669"/>
    <property type="project" value="TreeGrafter"/>
</dbReference>
<dbReference type="AlphaFoldDB" id="A0A1I0ALX8"/>
<dbReference type="Proteomes" id="UP000199308">
    <property type="component" value="Unassembled WGS sequence"/>
</dbReference>
<dbReference type="SUPFAM" id="SSF82171">
    <property type="entry name" value="DPP6 N-terminal domain-like"/>
    <property type="match status" value="1"/>
</dbReference>
<dbReference type="EMBL" id="FOHK01000003">
    <property type="protein sequence ID" value="SES94870.1"/>
    <property type="molecule type" value="Genomic_DNA"/>
</dbReference>
<keyword evidence="7" id="KW-1185">Reference proteome</keyword>
<evidence type="ECO:0000256" key="1">
    <source>
        <dbReference type="ARBA" id="ARBA00022801"/>
    </source>
</evidence>
<feature type="domain" description="Dipeptidylpeptidase IV N-terminal" evidence="5">
    <location>
        <begin position="194"/>
        <end position="283"/>
    </location>
</feature>
<evidence type="ECO:0000256" key="3">
    <source>
        <dbReference type="SAM" id="SignalP"/>
    </source>
</evidence>
<dbReference type="SUPFAM" id="SSF53474">
    <property type="entry name" value="alpha/beta-Hydrolases"/>
    <property type="match status" value="1"/>
</dbReference>
<dbReference type="RefSeq" id="WP_093327784.1">
    <property type="nucleotide sequence ID" value="NZ_AP027363.1"/>
</dbReference>
<name>A0A1I0ALX8_THASX</name>
<sequence length="677" mass="74680">MYKKLFIWAAISLLLMTNIAIANSGKKALQYQDLFELEYVSSPIFANNGKTVIFERRSFDVMTDAPRINLWQVDIDGSNERPLVSGAYNAYMPKLSPQGDRLAYISTQEGAPQLYVRFLDTAQTVRVTNLQKSPSAISWSNDGKHIAFIMFTPEKPAVLFTDMPQKPKGAEWAGNATFIDATNYRSDGAGFLPAGFNQIYVVPANGGSAKQITAQQGSISGPLTWSAKNDSLYFGGNLNEDYEYQPLEADIYKVNVTSLDIAKITNNKGPDFAATISPNGKLMARLSFVDTKMSHQNAYIVVSDLNGKNEKVLAKQLDRGINKIVWNSNSKGLYFSHDDHGQKTVSYVSLSNKISPTNITLGGQSLGRPYTSGDFAVSRQNAIAYTLGTSAKPADLAVLTSGKQRTLTDFNSDLLADKYVAKVEKVVAKSSVDKREIEAWVAYPDVKKGEKVPLILEIHGGPHTAYGPNFSSEVQMMVAKGYAVVWANPRGSTSYGAEFANLIHHNYPSQDYDDLMDIVDQVVAKGNIDTDNLFVTGGSGGGVLTAWIVGKTDRFKAAVVAKPVINWLSFTLTADGYTYFSQYWMPGKPWEHVEHLWKHSPLSLVGNVKTPTMLLTGEVDYRTPMSETEQYYQALKLNRVDTAMVRIPKASHGIAAKPSNLIQKIGYIVAWFDKYKN</sequence>
<protein>
    <submittedName>
        <fullName evidence="6">Dipeptidyl aminopeptidase/acylaminoacyl peptidase</fullName>
    </submittedName>
</protein>
<proteinExistence type="predicted"/>
<dbReference type="GO" id="GO:0004177">
    <property type="term" value="F:aminopeptidase activity"/>
    <property type="evidence" value="ECO:0007669"/>
    <property type="project" value="UniProtKB-KW"/>
</dbReference>
<gene>
    <name evidence="6" type="ORF">SAMN05660429_00741</name>
</gene>
<evidence type="ECO:0000313" key="7">
    <source>
        <dbReference type="Proteomes" id="UP000199308"/>
    </source>
</evidence>
<dbReference type="STRING" id="349064.SAMN05660429_00741"/>
<organism evidence="6 7">
    <name type="scientific">Thalassotalea agarivorans</name>
    <name type="common">Thalassomonas agarivorans</name>
    <dbReference type="NCBI Taxonomy" id="349064"/>
    <lineage>
        <taxon>Bacteria</taxon>
        <taxon>Pseudomonadati</taxon>
        <taxon>Pseudomonadota</taxon>
        <taxon>Gammaproteobacteria</taxon>
        <taxon>Alteromonadales</taxon>
        <taxon>Colwelliaceae</taxon>
        <taxon>Thalassotalea</taxon>
    </lineage>
</organism>
<dbReference type="Pfam" id="PF00930">
    <property type="entry name" value="DPPIV_N"/>
    <property type="match status" value="1"/>
</dbReference>
<keyword evidence="6" id="KW-0645">Protease</keyword>
<evidence type="ECO:0000313" key="6">
    <source>
        <dbReference type="EMBL" id="SES94870.1"/>
    </source>
</evidence>
<dbReference type="PANTHER" id="PTHR42776:SF27">
    <property type="entry name" value="DIPEPTIDYL PEPTIDASE FAMILY MEMBER 6"/>
    <property type="match status" value="1"/>
</dbReference>
<keyword evidence="6" id="KW-0031">Aminopeptidase</keyword>
<reference evidence="6 7" key="1">
    <citation type="submission" date="2016-10" db="EMBL/GenBank/DDBJ databases">
        <authorList>
            <person name="de Groot N.N."/>
        </authorList>
    </citation>
    <scope>NUCLEOTIDE SEQUENCE [LARGE SCALE GENOMIC DNA]</scope>
    <source>
        <strain evidence="6 7">DSM 19706</strain>
    </source>
</reference>
<dbReference type="InterPro" id="IPR002469">
    <property type="entry name" value="Peptidase_S9B_N"/>
</dbReference>
<dbReference type="Pfam" id="PF07676">
    <property type="entry name" value="PD40"/>
    <property type="match status" value="2"/>
</dbReference>
<dbReference type="PANTHER" id="PTHR42776">
    <property type="entry name" value="SERINE PEPTIDASE S9 FAMILY MEMBER"/>
    <property type="match status" value="1"/>
</dbReference>